<feature type="transmembrane region" description="Helical" evidence="2">
    <location>
        <begin position="12"/>
        <end position="30"/>
    </location>
</feature>
<dbReference type="Proteomes" id="UP001347796">
    <property type="component" value="Unassembled WGS sequence"/>
</dbReference>
<evidence type="ECO:0000313" key="3">
    <source>
        <dbReference type="EMBL" id="KAK6178843.1"/>
    </source>
</evidence>
<name>A0AAN8PP84_PATCE</name>
<sequence>MELTEVVSTHVALPVIGVLLCALLVFAFGFRSPVQPPSFDFSEDKKNQKKTKKSKTKGQTNGHAVTVKEETAAVKSVSPKSARQAAKPKSPASEKKIKKADRAPARNVTERSRPQQSEVIDNDEGWSVAVSKKKEKVRSKREEKSDYVESKLTLEDIGFEKPATAEETLQEAPQDQRPSKKKRQSKKSEGEVTSEPEPVVENTPPPAEPVEPEPVKQEPKPITVVEETKPVEQKQSAPAKRSKAKSESNCEKTETKDAPKENTPASPNKKKSKGKKLSAEAEEFQPIMYESKPEAQISPKKPRSKKNTHEPIADDTLPGFEEKFTEIKPIGKKEKEDKTPSPPKGKS</sequence>
<evidence type="ECO:0000313" key="4">
    <source>
        <dbReference type="Proteomes" id="UP001347796"/>
    </source>
</evidence>
<feature type="compositionally biased region" description="Low complexity" evidence="1">
    <location>
        <begin position="191"/>
        <end position="202"/>
    </location>
</feature>
<feature type="compositionally biased region" description="Basic and acidic residues" evidence="1">
    <location>
        <begin position="320"/>
        <end position="339"/>
    </location>
</feature>
<feature type="compositionally biased region" description="Basic and acidic residues" evidence="1">
    <location>
        <begin position="244"/>
        <end position="260"/>
    </location>
</feature>
<keyword evidence="2" id="KW-0472">Membrane</keyword>
<keyword evidence="2" id="KW-1133">Transmembrane helix</keyword>
<gene>
    <name evidence="3" type="ORF">SNE40_011337</name>
</gene>
<organism evidence="3 4">
    <name type="scientific">Patella caerulea</name>
    <name type="common">Rayed Mediterranean limpet</name>
    <dbReference type="NCBI Taxonomy" id="87958"/>
    <lineage>
        <taxon>Eukaryota</taxon>
        <taxon>Metazoa</taxon>
        <taxon>Spiralia</taxon>
        <taxon>Lophotrochozoa</taxon>
        <taxon>Mollusca</taxon>
        <taxon>Gastropoda</taxon>
        <taxon>Patellogastropoda</taxon>
        <taxon>Patelloidea</taxon>
        <taxon>Patellidae</taxon>
        <taxon>Patella</taxon>
    </lineage>
</organism>
<dbReference type="AlphaFoldDB" id="A0AAN8PP84"/>
<keyword evidence="2" id="KW-0812">Transmembrane</keyword>
<keyword evidence="4" id="KW-1185">Reference proteome</keyword>
<feature type="compositionally biased region" description="Basic residues" evidence="1">
    <location>
        <begin position="47"/>
        <end position="56"/>
    </location>
</feature>
<feature type="compositionally biased region" description="Basic and acidic residues" evidence="1">
    <location>
        <begin position="140"/>
        <end position="154"/>
    </location>
</feature>
<proteinExistence type="predicted"/>
<dbReference type="EMBL" id="JAZGQO010000008">
    <property type="protein sequence ID" value="KAK6178843.1"/>
    <property type="molecule type" value="Genomic_DNA"/>
</dbReference>
<reference evidence="3 4" key="1">
    <citation type="submission" date="2024-01" db="EMBL/GenBank/DDBJ databases">
        <title>The genome of the rayed Mediterranean limpet Patella caerulea (Linnaeus, 1758).</title>
        <authorList>
            <person name="Anh-Thu Weber A."/>
            <person name="Halstead-Nussloch G."/>
        </authorList>
    </citation>
    <scope>NUCLEOTIDE SEQUENCE [LARGE SCALE GENOMIC DNA]</scope>
    <source>
        <strain evidence="3">AATW-2023a</strain>
        <tissue evidence="3">Whole specimen</tissue>
    </source>
</reference>
<feature type="compositionally biased region" description="Basic and acidic residues" evidence="1">
    <location>
        <begin position="92"/>
        <end position="113"/>
    </location>
</feature>
<feature type="region of interest" description="Disordered" evidence="1">
    <location>
        <begin position="37"/>
        <end position="347"/>
    </location>
</feature>
<comment type="caution">
    <text evidence="3">The sequence shown here is derived from an EMBL/GenBank/DDBJ whole genome shotgun (WGS) entry which is preliminary data.</text>
</comment>
<protein>
    <submittedName>
        <fullName evidence="3">Uncharacterized protein</fullName>
    </submittedName>
</protein>
<evidence type="ECO:0000256" key="2">
    <source>
        <dbReference type="SAM" id="Phobius"/>
    </source>
</evidence>
<accession>A0AAN8PP84</accession>
<evidence type="ECO:0000256" key="1">
    <source>
        <dbReference type="SAM" id="MobiDB-lite"/>
    </source>
</evidence>